<accession>A0A8X7QDT2</accession>
<dbReference type="AlphaFoldDB" id="A0A8X7QDT2"/>
<dbReference type="Proteomes" id="UP000886595">
    <property type="component" value="Unassembled WGS sequence"/>
</dbReference>
<name>A0A8X7QDT2_BRACI</name>
<reference evidence="1 2" key="1">
    <citation type="submission" date="2020-02" db="EMBL/GenBank/DDBJ databases">
        <authorList>
            <person name="Ma Q."/>
            <person name="Huang Y."/>
            <person name="Song X."/>
            <person name="Pei D."/>
        </authorList>
    </citation>
    <scope>NUCLEOTIDE SEQUENCE [LARGE SCALE GENOMIC DNA]</scope>
    <source>
        <strain evidence="1">Sxm20200214</strain>
        <tissue evidence="1">Leaf</tissue>
    </source>
</reference>
<proteinExistence type="predicted"/>
<sequence>MENLASMLANHRKEQKEVFQEMKVSMVDSINHLEKTINRMVKVVKDMRYSEERASDGNVQQLSQRCVSVTRSANSTLKRGRAQKVPIKRTCQTSHVGNPRKIRASTFRYGLGFTNHQCDHCGGDGAKGKYPFDRGKLSSSM</sequence>
<organism evidence="1 2">
    <name type="scientific">Brassica carinata</name>
    <name type="common">Ethiopian mustard</name>
    <name type="synonym">Abyssinian cabbage</name>
    <dbReference type="NCBI Taxonomy" id="52824"/>
    <lineage>
        <taxon>Eukaryota</taxon>
        <taxon>Viridiplantae</taxon>
        <taxon>Streptophyta</taxon>
        <taxon>Embryophyta</taxon>
        <taxon>Tracheophyta</taxon>
        <taxon>Spermatophyta</taxon>
        <taxon>Magnoliopsida</taxon>
        <taxon>eudicotyledons</taxon>
        <taxon>Gunneridae</taxon>
        <taxon>Pentapetalae</taxon>
        <taxon>rosids</taxon>
        <taxon>malvids</taxon>
        <taxon>Brassicales</taxon>
        <taxon>Brassicaceae</taxon>
        <taxon>Brassiceae</taxon>
        <taxon>Brassica</taxon>
    </lineage>
</organism>
<protein>
    <submittedName>
        <fullName evidence="1">Uncharacterized protein</fullName>
    </submittedName>
</protein>
<evidence type="ECO:0000313" key="1">
    <source>
        <dbReference type="EMBL" id="KAG2268013.1"/>
    </source>
</evidence>
<keyword evidence="2" id="KW-1185">Reference proteome</keyword>
<comment type="caution">
    <text evidence="1">The sequence shown here is derived from an EMBL/GenBank/DDBJ whole genome shotgun (WGS) entry which is preliminary data.</text>
</comment>
<evidence type="ECO:0000313" key="2">
    <source>
        <dbReference type="Proteomes" id="UP000886595"/>
    </source>
</evidence>
<gene>
    <name evidence="1" type="ORF">Bca52824_062568</name>
</gene>
<dbReference type="EMBL" id="JAAMPC010000013">
    <property type="protein sequence ID" value="KAG2268013.1"/>
    <property type="molecule type" value="Genomic_DNA"/>
</dbReference>